<gene>
    <name evidence="3" type="ORF">CWB96_14000</name>
    <name evidence="2" type="ORF">CWB97_02870</name>
</gene>
<dbReference type="RefSeq" id="WP_138594890.1">
    <property type="nucleotide sequence ID" value="NZ_PNCK01000012.1"/>
</dbReference>
<reference evidence="5" key="2">
    <citation type="submission" date="2019-06" db="EMBL/GenBank/DDBJ databases">
        <title>Co-occurence of chitin degradation, pigmentation and bioactivity in marine Pseudoalteromonas.</title>
        <authorList>
            <person name="Sonnenschein E.C."/>
            <person name="Bech P.K."/>
        </authorList>
    </citation>
    <scope>NUCLEOTIDE SEQUENCE [LARGE SCALE GENOMIC DNA]</scope>
    <source>
        <strain evidence="5">S2231</strain>
    </source>
</reference>
<accession>A0A5S3XQ35</accession>
<feature type="non-terminal residue" evidence="3">
    <location>
        <position position="73"/>
    </location>
</feature>
<evidence type="ECO:0000256" key="1">
    <source>
        <dbReference type="SAM" id="MobiDB-lite"/>
    </source>
</evidence>
<keyword evidence="4" id="KW-1185">Reference proteome</keyword>
<name>A0A5S3XQ35_9GAMM</name>
<dbReference type="EMBL" id="PNCK01000012">
    <property type="protein sequence ID" value="TMP45943.1"/>
    <property type="molecule type" value="Genomic_DNA"/>
</dbReference>
<sequence length="73" mass="7814">MKFNLLAVLPAVLATSHVAKSLAKPYEHFYEERTPHSQSVGDEQNSHSFSSLNENNISYLTDSSGAGDSSGSG</sequence>
<dbReference type="Proteomes" id="UP000305730">
    <property type="component" value="Unassembled WGS sequence"/>
</dbReference>
<organism evidence="3 5">
    <name type="scientific">Pseudoalteromonas citrea</name>
    <dbReference type="NCBI Taxonomy" id="43655"/>
    <lineage>
        <taxon>Bacteria</taxon>
        <taxon>Pseudomonadati</taxon>
        <taxon>Pseudomonadota</taxon>
        <taxon>Gammaproteobacteria</taxon>
        <taxon>Alteromonadales</taxon>
        <taxon>Pseudoalteromonadaceae</taxon>
        <taxon>Pseudoalteromonas</taxon>
    </lineage>
</organism>
<reference evidence="3" key="3">
    <citation type="submission" date="2019-09" db="EMBL/GenBank/DDBJ databases">
        <title>Co-occurence of chitin degradation, pigmentation and bioactivity in marine Pseudoalteromonas.</title>
        <authorList>
            <person name="Sonnenschein E.C."/>
            <person name="Bech P.K."/>
        </authorList>
    </citation>
    <scope>NUCLEOTIDE SEQUENCE</scope>
    <source>
        <strain evidence="3">S2231</strain>
        <strain evidence="2 4">S2233</strain>
    </source>
</reference>
<dbReference type="Proteomes" id="UP000307706">
    <property type="component" value="Unassembled WGS sequence"/>
</dbReference>
<reference evidence="3 5" key="1">
    <citation type="submission" date="2017-12" db="EMBL/GenBank/DDBJ databases">
        <authorList>
            <person name="Paulsen S."/>
            <person name="Gram L.K."/>
        </authorList>
    </citation>
    <scope>NUCLEOTIDE SEQUENCE [LARGE SCALE GENOMIC DNA]</scope>
    <source>
        <strain evidence="3 5">S2231</strain>
        <strain evidence="2">S2233</strain>
    </source>
</reference>
<evidence type="ECO:0000313" key="4">
    <source>
        <dbReference type="Proteomes" id="UP000305730"/>
    </source>
</evidence>
<feature type="region of interest" description="Disordered" evidence="1">
    <location>
        <begin position="33"/>
        <end position="73"/>
    </location>
</feature>
<feature type="compositionally biased region" description="Polar residues" evidence="1">
    <location>
        <begin position="36"/>
        <end position="61"/>
    </location>
</feature>
<proteinExistence type="predicted"/>
<evidence type="ECO:0000313" key="5">
    <source>
        <dbReference type="Proteomes" id="UP000307706"/>
    </source>
</evidence>
<dbReference type="EMBL" id="PNCL01000075">
    <property type="protein sequence ID" value="TMP57083.1"/>
    <property type="molecule type" value="Genomic_DNA"/>
</dbReference>
<evidence type="ECO:0000313" key="3">
    <source>
        <dbReference type="EMBL" id="TMP57083.1"/>
    </source>
</evidence>
<protein>
    <submittedName>
        <fullName evidence="3">Uncharacterized protein</fullName>
    </submittedName>
</protein>
<evidence type="ECO:0000313" key="2">
    <source>
        <dbReference type="EMBL" id="TMP45943.1"/>
    </source>
</evidence>
<dbReference type="AlphaFoldDB" id="A0A5S3XQ35"/>
<comment type="caution">
    <text evidence="3">The sequence shown here is derived from an EMBL/GenBank/DDBJ whole genome shotgun (WGS) entry which is preliminary data.</text>
</comment>